<sequence>MRTNVDLDDRLVSEIRRRYRLKTKREAVDLALRRLVDEPLDPAQALALEGSGWDADLAELRQSRRTAS</sequence>
<evidence type="ECO:0000313" key="1">
    <source>
        <dbReference type="EMBL" id="MBJ7602050.1"/>
    </source>
</evidence>
<dbReference type="AlphaFoldDB" id="A0A934KC15"/>
<name>A0A934KC15_9BACT</name>
<dbReference type="Proteomes" id="UP000620075">
    <property type="component" value="Unassembled WGS sequence"/>
</dbReference>
<dbReference type="InterPro" id="IPR019239">
    <property type="entry name" value="VapB_antitoxin"/>
</dbReference>
<dbReference type="EMBL" id="JAEKNQ010000013">
    <property type="protein sequence ID" value="MBJ7602050.1"/>
    <property type="molecule type" value="Genomic_DNA"/>
</dbReference>
<comment type="caution">
    <text evidence="1">The sequence shown here is derived from an EMBL/GenBank/DDBJ whole genome shotgun (WGS) entry which is preliminary data.</text>
</comment>
<proteinExistence type="predicted"/>
<reference evidence="1 2" key="1">
    <citation type="submission" date="2020-10" db="EMBL/GenBank/DDBJ databases">
        <title>Ca. Dormibacterota MAGs.</title>
        <authorList>
            <person name="Montgomery K."/>
        </authorList>
    </citation>
    <scope>NUCLEOTIDE SEQUENCE [LARGE SCALE GENOMIC DNA]</scope>
    <source>
        <strain evidence="1">SC8811_S16_3</strain>
    </source>
</reference>
<evidence type="ECO:0000313" key="2">
    <source>
        <dbReference type="Proteomes" id="UP000620075"/>
    </source>
</evidence>
<dbReference type="RefSeq" id="WP_350340679.1">
    <property type="nucleotide sequence ID" value="NZ_JAEKNQ010000013.1"/>
</dbReference>
<dbReference type="Pfam" id="PF09957">
    <property type="entry name" value="VapB_antitoxin"/>
    <property type="match status" value="1"/>
</dbReference>
<accession>A0A934KC15</accession>
<organism evidence="1 2">
    <name type="scientific">Candidatus Dormiibacter inghamiae</name>
    <dbReference type="NCBI Taxonomy" id="3127013"/>
    <lineage>
        <taxon>Bacteria</taxon>
        <taxon>Bacillati</taxon>
        <taxon>Candidatus Dormiibacterota</taxon>
        <taxon>Candidatus Dormibacteria</taxon>
        <taxon>Candidatus Dormibacterales</taxon>
        <taxon>Candidatus Dormibacteraceae</taxon>
        <taxon>Candidatus Dormiibacter</taxon>
    </lineage>
</organism>
<protein>
    <submittedName>
        <fullName evidence="1">Type II toxin-antitoxin system VapB family antitoxin</fullName>
    </submittedName>
</protein>
<gene>
    <name evidence="1" type="ORF">JF888_02460</name>
</gene>